<dbReference type="HOGENOM" id="CLU_2303211_0_0_6"/>
<proteinExistence type="predicted"/>
<feature type="signal peptide" evidence="1">
    <location>
        <begin position="1"/>
        <end position="26"/>
    </location>
</feature>
<sequence length="100" mass="11297">MNTIKGCFLGMVFGMALCLMSSMLHAQETSVIKLEETIRGNQEQPKVLTIVPWQSPKTKQALPSPIVERINKTFVPLQRDELKRQIQILNNKNVIPQPLG</sequence>
<keyword evidence="3" id="KW-1185">Reference proteome</keyword>
<dbReference type="STRING" id="1129794.C427_0649"/>
<dbReference type="AlphaFoldDB" id="K6ZL10"/>
<gene>
    <name evidence="2" type="ORF">C427_0649</name>
</gene>
<name>K6ZL10_9ALTE</name>
<dbReference type="RefSeq" id="WP_007636221.1">
    <property type="nucleotide sequence ID" value="NC_020514.1"/>
</dbReference>
<protein>
    <submittedName>
        <fullName evidence="2">Uncharacterized protein</fullName>
    </submittedName>
</protein>
<dbReference type="KEGG" id="gps:C427_0649"/>
<organism evidence="2 3">
    <name type="scientific">Paraglaciecola psychrophila 170</name>
    <dbReference type="NCBI Taxonomy" id="1129794"/>
    <lineage>
        <taxon>Bacteria</taxon>
        <taxon>Pseudomonadati</taxon>
        <taxon>Pseudomonadota</taxon>
        <taxon>Gammaproteobacteria</taxon>
        <taxon>Alteromonadales</taxon>
        <taxon>Alteromonadaceae</taxon>
        <taxon>Paraglaciecola</taxon>
    </lineage>
</organism>
<dbReference type="PATRIC" id="fig|1129794.4.peg.644"/>
<evidence type="ECO:0000313" key="2">
    <source>
        <dbReference type="EMBL" id="AGH42759.1"/>
    </source>
</evidence>
<dbReference type="OrthoDB" id="5397661at2"/>
<dbReference type="eggNOG" id="ENOG5033C9X">
    <property type="taxonomic scope" value="Bacteria"/>
</dbReference>
<evidence type="ECO:0000256" key="1">
    <source>
        <dbReference type="SAM" id="SignalP"/>
    </source>
</evidence>
<dbReference type="Proteomes" id="UP000011864">
    <property type="component" value="Chromosome"/>
</dbReference>
<keyword evidence="1" id="KW-0732">Signal</keyword>
<evidence type="ECO:0000313" key="3">
    <source>
        <dbReference type="Proteomes" id="UP000011864"/>
    </source>
</evidence>
<accession>K6ZL10</accession>
<dbReference type="EMBL" id="CP003837">
    <property type="protein sequence ID" value="AGH42759.1"/>
    <property type="molecule type" value="Genomic_DNA"/>
</dbReference>
<feature type="chain" id="PRO_5003900987" evidence="1">
    <location>
        <begin position="27"/>
        <end position="100"/>
    </location>
</feature>
<reference evidence="2 3" key="1">
    <citation type="journal article" date="2013" name="Genome Announc.">
        <title>Complete Genome Sequence of Glaciecola psychrophila Strain 170T.</title>
        <authorList>
            <person name="Yin J."/>
            <person name="Chen J."/>
            <person name="Liu G."/>
            <person name="Yu Y."/>
            <person name="Song L."/>
            <person name="Wang X."/>
            <person name="Qu X."/>
        </authorList>
    </citation>
    <scope>NUCLEOTIDE SEQUENCE [LARGE SCALE GENOMIC DNA]</scope>
    <source>
        <strain evidence="2 3">170</strain>
    </source>
</reference>